<gene>
    <name evidence="6" type="ordered locus">Spirs_2929</name>
</gene>
<evidence type="ECO:0000256" key="1">
    <source>
        <dbReference type="ARBA" id="ARBA00022598"/>
    </source>
</evidence>
<evidence type="ECO:0000256" key="3">
    <source>
        <dbReference type="ARBA" id="ARBA00022840"/>
    </source>
</evidence>
<dbReference type="Pfam" id="PF18603">
    <property type="entry name" value="LAL_C2"/>
    <property type="match status" value="1"/>
</dbReference>
<dbReference type="OrthoDB" id="9803907at2"/>
<evidence type="ECO:0000313" key="6">
    <source>
        <dbReference type="EMBL" id="ADK82032.1"/>
    </source>
</evidence>
<dbReference type="PROSITE" id="PS50975">
    <property type="entry name" value="ATP_GRASP"/>
    <property type="match status" value="1"/>
</dbReference>
<dbReference type="RefSeq" id="WP_013255491.1">
    <property type="nucleotide sequence ID" value="NC_014364.1"/>
</dbReference>
<evidence type="ECO:0000313" key="7">
    <source>
        <dbReference type="Proteomes" id="UP000002318"/>
    </source>
</evidence>
<reference evidence="6 7" key="1">
    <citation type="journal article" date="2010" name="Stand. Genomic Sci.">
        <title>Complete genome sequence of Spirochaeta smaragdinae type strain (SEBR 4228).</title>
        <authorList>
            <person name="Mavromatis K."/>
            <person name="Yasawong M."/>
            <person name="Chertkov O."/>
            <person name="Lapidus A."/>
            <person name="Lucas S."/>
            <person name="Nolan M."/>
            <person name="Del Rio T.G."/>
            <person name="Tice H."/>
            <person name="Cheng J.F."/>
            <person name="Pitluck S."/>
            <person name="Liolios K."/>
            <person name="Ivanova N."/>
            <person name="Tapia R."/>
            <person name="Han C."/>
            <person name="Bruce D."/>
            <person name="Goodwin L."/>
            <person name="Pati A."/>
            <person name="Chen A."/>
            <person name="Palaniappan K."/>
            <person name="Land M."/>
            <person name="Hauser L."/>
            <person name="Chang Y.J."/>
            <person name="Jeffries C.D."/>
            <person name="Detter J.C."/>
            <person name="Rohde M."/>
            <person name="Brambilla E."/>
            <person name="Spring S."/>
            <person name="Goker M."/>
            <person name="Sikorski J."/>
            <person name="Woyke T."/>
            <person name="Bristow J."/>
            <person name="Eisen J.A."/>
            <person name="Markowitz V."/>
            <person name="Hugenholtz P."/>
            <person name="Klenk H.P."/>
            <person name="Kyrpides N.C."/>
        </authorList>
    </citation>
    <scope>NUCLEOTIDE SEQUENCE [LARGE SCALE GENOMIC DNA]</scope>
    <source>
        <strain evidence="7">DSM 11293 / JCM 15392 / SEBR 4228</strain>
    </source>
</reference>
<dbReference type="Pfam" id="PF13535">
    <property type="entry name" value="ATP-grasp_4"/>
    <property type="match status" value="1"/>
</dbReference>
<feature type="domain" description="ATP-grasp" evidence="5">
    <location>
        <begin position="121"/>
        <end position="312"/>
    </location>
</feature>
<evidence type="ECO:0000256" key="2">
    <source>
        <dbReference type="ARBA" id="ARBA00022741"/>
    </source>
</evidence>
<keyword evidence="2 4" id="KW-0547">Nucleotide-binding</keyword>
<dbReference type="SUPFAM" id="SSF56059">
    <property type="entry name" value="Glutathione synthetase ATP-binding domain-like"/>
    <property type="match status" value="1"/>
</dbReference>
<evidence type="ECO:0000256" key="4">
    <source>
        <dbReference type="PROSITE-ProRule" id="PRU00409"/>
    </source>
</evidence>
<dbReference type="InterPro" id="IPR052032">
    <property type="entry name" value="ATP-dep_AA_Ligase"/>
</dbReference>
<dbReference type="GO" id="GO:0005524">
    <property type="term" value="F:ATP binding"/>
    <property type="evidence" value="ECO:0007669"/>
    <property type="project" value="UniProtKB-UniRule"/>
</dbReference>
<dbReference type="eggNOG" id="COG1181">
    <property type="taxonomic scope" value="Bacteria"/>
</dbReference>
<accession>E1R3R1</accession>
<dbReference type="HOGENOM" id="CLU_029016_5_0_12"/>
<dbReference type="SMART" id="SM01209">
    <property type="entry name" value="GARS_A"/>
    <property type="match status" value="1"/>
</dbReference>
<keyword evidence="7" id="KW-1185">Reference proteome</keyword>
<sequence>MIGQNNETAAAKKRILILGGGIMQLPAIRIAKAKRWYVAVADGSDEAPGISLADRFFHVDLKAWEAMIDAAEVMRKEGGIDGVFTAGTDFSLTVARVAEKLTLPGISVKAAMAASDKALMRRTLSDANVRVPRFVQLADGEKEIPKELSYPLVVKPVDNMGARGVRRVDNDEELSSALDDAFRFSRSGSVIVEEFLDGPEFSIDALVEKGQVRFCGIADRHITFAPYFVEMGHTIPSSAPADMIEEVKGEFLKAVEAIGIDNGAAKGDVKFCRGKAWIGELAARLSGGFMSGWTYPLSSGVQPTAGALNIAVGLPANLPSPVRNHTCAERGFISIPGVVAAVESLGKARAIKRVKEIFVLIEPGSEVNFPVNNVQKCGNVLASSDRRDQAVSSAQDGAGRVFVRLVPGEKRTGVFLFGKKEAWIPDAYSLSCEENCAELSRLEPIYGVGKRPSAPLSDSIALASLPILRSEAAVDWHGLGLREGFDRLLALTGVSAMDLQKWRMSGQDGLLLGSLFWRAFLRGGIQGGVWIIDTVRSWRERDIDYRRELQIWENA</sequence>
<dbReference type="InterPro" id="IPR040570">
    <property type="entry name" value="LAL_C2"/>
</dbReference>
<dbReference type="Gene3D" id="3.40.50.20">
    <property type="match status" value="1"/>
</dbReference>
<dbReference type="InterPro" id="IPR011761">
    <property type="entry name" value="ATP-grasp"/>
</dbReference>
<dbReference type="EMBL" id="CP002116">
    <property type="protein sequence ID" value="ADK82032.1"/>
    <property type="molecule type" value="Genomic_DNA"/>
</dbReference>
<dbReference type="KEGG" id="ssm:Spirs_2929"/>
<dbReference type="GO" id="GO:0016874">
    <property type="term" value="F:ligase activity"/>
    <property type="evidence" value="ECO:0007669"/>
    <property type="project" value="UniProtKB-KW"/>
</dbReference>
<organism evidence="6 7">
    <name type="scientific">Sediminispirochaeta smaragdinae (strain DSM 11293 / JCM 15392 / SEBR 4228)</name>
    <name type="common">Spirochaeta smaragdinae</name>
    <dbReference type="NCBI Taxonomy" id="573413"/>
    <lineage>
        <taxon>Bacteria</taxon>
        <taxon>Pseudomonadati</taxon>
        <taxon>Spirochaetota</taxon>
        <taxon>Spirochaetia</taxon>
        <taxon>Spirochaetales</taxon>
        <taxon>Spirochaetaceae</taxon>
        <taxon>Sediminispirochaeta</taxon>
    </lineage>
</organism>
<keyword evidence="1 6" id="KW-0436">Ligase</keyword>
<dbReference type="PANTHER" id="PTHR43585:SF2">
    <property type="entry name" value="ATP-GRASP ENZYME FSQD"/>
    <property type="match status" value="1"/>
</dbReference>
<dbReference type="GO" id="GO:0046872">
    <property type="term" value="F:metal ion binding"/>
    <property type="evidence" value="ECO:0007669"/>
    <property type="project" value="InterPro"/>
</dbReference>
<keyword evidence="3 4" id="KW-0067">ATP-binding</keyword>
<dbReference type="PANTHER" id="PTHR43585">
    <property type="entry name" value="FUMIPYRROLE BIOSYNTHESIS PROTEIN C"/>
    <property type="match status" value="1"/>
</dbReference>
<name>E1R3R1_SEDSS</name>
<dbReference type="Gene3D" id="3.30.1490.20">
    <property type="entry name" value="ATP-grasp fold, A domain"/>
    <property type="match status" value="1"/>
</dbReference>
<protein>
    <submittedName>
        <fullName evidence="6">ATP-dependent carboxylate-amine ligase domain protein ATP-grasp</fullName>
    </submittedName>
</protein>
<proteinExistence type="predicted"/>
<dbReference type="AlphaFoldDB" id="E1R3R1"/>
<dbReference type="InterPro" id="IPR013815">
    <property type="entry name" value="ATP_grasp_subdomain_1"/>
</dbReference>
<dbReference type="Gene3D" id="3.30.470.20">
    <property type="entry name" value="ATP-grasp fold, B domain"/>
    <property type="match status" value="1"/>
</dbReference>
<dbReference type="Proteomes" id="UP000002318">
    <property type="component" value="Chromosome"/>
</dbReference>
<dbReference type="STRING" id="573413.Spirs_2929"/>
<evidence type="ECO:0000259" key="5">
    <source>
        <dbReference type="PROSITE" id="PS50975"/>
    </source>
</evidence>